<dbReference type="CDD" id="cd17321">
    <property type="entry name" value="MFS_MMR_MDR_like"/>
    <property type="match status" value="1"/>
</dbReference>
<feature type="transmembrane region" description="Helical" evidence="7">
    <location>
        <begin position="52"/>
        <end position="70"/>
    </location>
</feature>
<organism evidence="9 10">
    <name type="scientific">Planobispora rosea</name>
    <dbReference type="NCBI Taxonomy" id="35762"/>
    <lineage>
        <taxon>Bacteria</taxon>
        <taxon>Bacillati</taxon>
        <taxon>Actinomycetota</taxon>
        <taxon>Actinomycetes</taxon>
        <taxon>Streptosporangiales</taxon>
        <taxon>Streptosporangiaceae</taxon>
        <taxon>Planobispora</taxon>
    </lineage>
</organism>
<keyword evidence="3" id="KW-1003">Cell membrane</keyword>
<evidence type="ECO:0000313" key="10">
    <source>
        <dbReference type="Proteomes" id="UP000655044"/>
    </source>
</evidence>
<dbReference type="PANTHER" id="PTHR42718:SF47">
    <property type="entry name" value="METHYL VIOLOGEN RESISTANCE PROTEIN SMVA"/>
    <property type="match status" value="1"/>
</dbReference>
<gene>
    <name evidence="9" type="ORF">Pro02_30300</name>
</gene>
<dbReference type="AlphaFoldDB" id="A0A8J3RZD9"/>
<sequence length="503" mass="51618">MTQGTEGKATRREWIGLGVLMLPALIVSMDNTILFLATPFISAELNPSGSQLLWILDSYAFILGGLLITMGTLGDRIGRRRLLMTGGLAFAAASALGAFSTSAEMLIVARLLMGVAGATLAPSTLSLIRNMFHDPQERTTAIGAWTAAFGGGALVGPLLGGLLLERFWWGSVFLINVPVMLLLLVLAPLLLPEYRDPRPGRYDLLSAVLSLIAVLGVIYGIKRLGEDGFGVEAAVAIAAGAVAGIVFWVRQRRPQPLLDTSLFRERGFSVPLVANTISLFAMVGIGLFTAQYLQLVLGMQPFTAALWSIVSVVGMVVATSLAPQLVRAVPHGVVMAAGLAIAAAGFAVITQAQVDSGPALVVIGSAVTSLGLGMVITLASDLMVSAAPPERAGGASAISETGTELGGALGIAVLGTIGNAIYRSRLEAPPGVPEEAVDAASTTLGAAAETAAGLPAEAGGALLRAAREVFVDGMHVAAISVGGLVLVTALVTLSLLRRTKAGA</sequence>
<feature type="transmembrane region" description="Helical" evidence="7">
    <location>
        <begin position="305"/>
        <end position="326"/>
    </location>
</feature>
<feature type="transmembrane region" description="Helical" evidence="7">
    <location>
        <begin position="202"/>
        <end position="221"/>
    </location>
</feature>
<evidence type="ECO:0000256" key="1">
    <source>
        <dbReference type="ARBA" id="ARBA00004651"/>
    </source>
</evidence>
<feature type="domain" description="Major facilitator superfamily (MFS) profile" evidence="8">
    <location>
        <begin position="16"/>
        <end position="500"/>
    </location>
</feature>
<comment type="subcellular location">
    <subcellularLocation>
        <location evidence="1">Cell membrane</location>
        <topology evidence="1">Multi-pass membrane protein</topology>
    </subcellularLocation>
</comment>
<keyword evidence="4 7" id="KW-0812">Transmembrane</keyword>
<keyword evidence="2" id="KW-0813">Transport</keyword>
<dbReference type="InterPro" id="IPR011701">
    <property type="entry name" value="MFS"/>
</dbReference>
<evidence type="ECO:0000256" key="6">
    <source>
        <dbReference type="ARBA" id="ARBA00023136"/>
    </source>
</evidence>
<feature type="transmembrane region" description="Helical" evidence="7">
    <location>
        <begin position="270"/>
        <end position="293"/>
    </location>
</feature>
<dbReference type="Proteomes" id="UP000655044">
    <property type="component" value="Unassembled WGS sequence"/>
</dbReference>
<evidence type="ECO:0000256" key="4">
    <source>
        <dbReference type="ARBA" id="ARBA00022692"/>
    </source>
</evidence>
<feature type="transmembrane region" description="Helical" evidence="7">
    <location>
        <begin position="167"/>
        <end position="190"/>
    </location>
</feature>
<proteinExistence type="predicted"/>
<name>A0A8J3RZD9_PLARO</name>
<dbReference type="PANTHER" id="PTHR42718">
    <property type="entry name" value="MAJOR FACILITATOR SUPERFAMILY MULTIDRUG TRANSPORTER MFSC"/>
    <property type="match status" value="1"/>
</dbReference>
<dbReference type="InterPro" id="IPR020846">
    <property type="entry name" value="MFS_dom"/>
</dbReference>
<accession>A0A8J3RZD9</accession>
<keyword evidence="10" id="KW-1185">Reference proteome</keyword>
<dbReference type="SUPFAM" id="SSF103473">
    <property type="entry name" value="MFS general substrate transporter"/>
    <property type="match status" value="1"/>
</dbReference>
<feature type="transmembrane region" description="Helical" evidence="7">
    <location>
        <begin position="82"/>
        <end position="101"/>
    </location>
</feature>
<dbReference type="Gene3D" id="1.20.1720.10">
    <property type="entry name" value="Multidrug resistance protein D"/>
    <property type="match status" value="2"/>
</dbReference>
<evidence type="ECO:0000259" key="8">
    <source>
        <dbReference type="PROSITE" id="PS50850"/>
    </source>
</evidence>
<comment type="caution">
    <text evidence="9">The sequence shown here is derived from an EMBL/GenBank/DDBJ whole genome shotgun (WGS) entry which is preliminary data.</text>
</comment>
<evidence type="ECO:0000313" key="9">
    <source>
        <dbReference type="EMBL" id="GIH84622.1"/>
    </source>
</evidence>
<dbReference type="EMBL" id="BOOI01000025">
    <property type="protein sequence ID" value="GIH84622.1"/>
    <property type="molecule type" value="Genomic_DNA"/>
</dbReference>
<dbReference type="GO" id="GO:0022857">
    <property type="term" value="F:transmembrane transporter activity"/>
    <property type="evidence" value="ECO:0007669"/>
    <property type="project" value="InterPro"/>
</dbReference>
<keyword evidence="5 7" id="KW-1133">Transmembrane helix</keyword>
<reference evidence="9" key="1">
    <citation type="submission" date="2021-01" db="EMBL/GenBank/DDBJ databases">
        <title>Whole genome shotgun sequence of Planobispora rosea NBRC 15558.</title>
        <authorList>
            <person name="Komaki H."/>
            <person name="Tamura T."/>
        </authorList>
    </citation>
    <scope>NUCLEOTIDE SEQUENCE</scope>
    <source>
        <strain evidence="9">NBRC 15558</strain>
    </source>
</reference>
<dbReference type="Pfam" id="PF07690">
    <property type="entry name" value="MFS_1"/>
    <property type="match status" value="1"/>
</dbReference>
<dbReference type="GO" id="GO:0005886">
    <property type="term" value="C:plasma membrane"/>
    <property type="evidence" value="ECO:0007669"/>
    <property type="project" value="UniProtKB-SubCell"/>
</dbReference>
<feature type="transmembrane region" description="Helical" evidence="7">
    <location>
        <begin position="233"/>
        <end position="249"/>
    </location>
</feature>
<dbReference type="InterPro" id="IPR036259">
    <property type="entry name" value="MFS_trans_sf"/>
</dbReference>
<protein>
    <submittedName>
        <fullName evidence="9">MFS transporter</fullName>
    </submittedName>
</protein>
<feature type="transmembrane region" description="Helical" evidence="7">
    <location>
        <begin position="333"/>
        <end position="354"/>
    </location>
</feature>
<feature type="transmembrane region" description="Helical" evidence="7">
    <location>
        <begin position="14"/>
        <end position="40"/>
    </location>
</feature>
<feature type="transmembrane region" description="Helical" evidence="7">
    <location>
        <begin position="360"/>
        <end position="384"/>
    </location>
</feature>
<evidence type="ECO:0000256" key="3">
    <source>
        <dbReference type="ARBA" id="ARBA00022475"/>
    </source>
</evidence>
<feature type="transmembrane region" description="Helical" evidence="7">
    <location>
        <begin position="140"/>
        <end position="161"/>
    </location>
</feature>
<dbReference type="PROSITE" id="PS50850">
    <property type="entry name" value="MFS"/>
    <property type="match status" value="1"/>
</dbReference>
<keyword evidence="6 7" id="KW-0472">Membrane</keyword>
<evidence type="ECO:0000256" key="5">
    <source>
        <dbReference type="ARBA" id="ARBA00022989"/>
    </source>
</evidence>
<feature type="transmembrane region" description="Helical" evidence="7">
    <location>
        <begin position="476"/>
        <end position="496"/>
    </location>
</feature>
<evidence type="ECO:0000256" key="7">
    <source>
        <dbReference type="SAM" id="Phobius"/>
    </source>
</evidence>
<evidence type="ECO:0000256" key="2">
    <source>
        <dbReference type="ARBA" id="ARBA00022448"/>
    </source>
</evidence>